<evidence type="ECO:0000313" key="3">
    <source>
        <dbReference type="Proteomes" id="UP000265520"/>
    </source>
</evidence>
<evidence type="ECO:0000313" key="2">
    <source>
        <dbReference type="EMBL" id="MCI41844.1"/>
    </source>
</evidence>
<dbReference type="Proteomes" id="UP000265520">
    <property type="component" value="Unassembled WGS sequence"/>
</dbReference>
<feature type="signal peptide" evidence="1">
    <location>
        <begin position="1"/>
        <end position="23"/>
    </location>
</feature>
<feature type="non-terminal residue" evidence="2">
    <location>
        <position position="45"/>
    </location>
</feature>
<feature type="chain" id="PRO_5017399387" evidence="1">
    <location>
        <begin position="24"/>
        <end position="45"/>
    </location>
</feature>
<name>A0A392S0I3_9FABA</name>
<evidence type="ECO:0000256" key="1">
    <source>
        <dbReference type="SAM" id="SignalP"/>
    </source>
</evidence>
<keyword evidence="1" id="KW-0732">Signal</keyword>
<comment type="caution">
    <text evidence="2">The sequence shown here is derived from an EMBL/GenBank/DDBJ whole genome shotgun (WGS) entry which is preliminary data.</text>
</comment>
<dbReference type="EMBL" id="LXQA010297009">
    <property type="protein sequence ID" value="MCI41844.1"/>
    <property type="molecule type" value="Genomic_DNA"/>
</dbReference>
<reference evidence="2 3" key="1">
    <citation type="journal article" date="2018" name="Front. Plant Sci.">
        <title>Red Clover (Trifolium pratense) and Zigzag Clover (T. medium) - A Picture of Genomic Similarities and Differences.</title>
        <authorList>
            <person name="Dluhosova J."/>
            <person name="Istvanek J."/>
            <person name="Nedelnik J."/>
            <person name="Repkova J."/>
        </authorList>
    </citation>
    <scope>NUCLEOTIDE SEQUENCE [LARGE SCALE GENOMIC DNA]</scope>
    <source>
        <strain evidence="3">cv. 10/8</strain>
        <tissue evidence="2">Leaf</tissue>
    </source>
</reference>
<accession>A0A392S0I3</accession>
<organism evidence="2 3">
    <name type="scientific">Trifolium medium</name>
    <dbReference type="NCBI Taxonomy" id="97028"/>
    <lineage>
        <taxon>Eukaryota</taxon>
        <taxon>Viridiplantae</taxon>
        <taxon>Streptophyta</taxon>
        <taxon>Embryophyta</taxon>
        <taxon>Tracheophyta</taxon>
        <taxon>Spermatophyta</taxon>
        <taxon>Magnoliopsida</taxon>
        <taxon>eudicotyledons</taxon>
        <taxon>Gunneridae</taxon>
        <taxon>Pentapetalae</taxon>
        <taxon>rosids</taxon>
        <taxon>fabids</taxon>
        <taxon>Fabales</taxon>
        <taxon>Fabaceae</taxon>
        <taxon>Papilionoideae</taxon>
        <taxon>50 kb inversion clade</taxon>
        <taxon>NPAAA clade</taxon>
        <taxon>Hologalegina</taxon>
        <taxon>IRL clade</taxon>
        <taxon>Trifolieae</taxon>
        <taxon>Trifolium</taxon>
    </lineage>
</organism>
<keyword evidence="3" id="KW-1185">Reference proteome</keyword>
<sequence>MLKRRWKLLLEFSLILMMQVLDSGSVVGATRGGHGAMRRRVLSWD</sequence>
<proteinExistence type="predicted"/>
<protein>
    <submittedName>
        <fullName evidence="2">Uncharacterized protein</fullName>
    </submittedName>
</protein>
<dbReference type="AlphaFoldDB" id="A0A392S0I3"/>